<keyword evidence="2" id="KW-1185">Reference proteome</keyword>
<sequence length="115" mass="12760">MAVKLNDAGLQHARELIDANHYVKDSDWGEVQPGPDAENAKIDRDGYDGFGEWHLAIDTEESEGTKGRFKFVFGDFDRLHRSALIACKQRAGEWGYDDVLAAADDLLAKIPDPNA</sequence>
<dbReference type="EMBL" id="CP122537">
    <property type="protein sequence ID" value="WGH78104.1"/>
    <property type="molecule type" value="Genomic_DNA"/>
</dbReference>
<gene>
    <name evidence="1" type="ORF">P8627_13860</name>
</gene>
<proteinExistence type="predicted"/>
<protein>
    <submittedName>
        <fullName evidence="1">Uncharacterized protein</fullName>
    </submittedName>
</protein>
<accession>A0ABY8LD55</accession>
<name>A0ABY8LD55_9RHOB</name>
<evidence type="ECO:0000313" key="1">
    <source>
        <dbReference type="EMBL" id="WGH78104.1"/>
    </source>
</evidence>
<dbReference type="Proteomes" id="UP001243420">
    <property type="component" value="Chromosome"/>
</dbReference>
<organism evidence="1 2">
    <name type="scientific">Jannaschia ovalis</name>
    <dbReference type="NCBI Taxonomy" id="3038773"/>
    <lineage>
        <taxon>Bacteria</taxon>
        <taxon>Pseudomonadati</taxon>
        <taxon>Pseudomonadota</taxon>
        <taxon>Alphaproteobacteria</taxon>
        <taxon>Rhodobacterales</taxon>
        <taxon>Roseobacteraceae</taxon>
        <taxon>Jannaschia</taxon>
    </lineage>
</organism>
<evidence type="ECO:0000313" key="2">
    <source>
        <dbReference type="Proteomes" id="UP001243420"/>
    </source>
</evidence>
<reference evidence="1 2" key="1">
    <citation type="submission" date="2023-04" db="EMBL/GenBank/DDBJ databases">
        <title>Jannaschia ovalis sp. nov., a marine bacterium isolated from sea tidal flat.</title>
        <authorList>
            <person name="Kwon D.Y."/>
            <person name="Kim J.-J."/>
        </authorList>
    </citation>
    <scope>NUCLEOTIDE SEQUENCE [LARGE SCALE GENOMIC DNA]</scope>
    <source>
        <strain evidence="1 2">GRR-S6-38</strain>
    </source>
</reference>
<dbReference type="RefSeq" id="WP_279964792.1">
    <property type="nucleotide sequence ID" value="NZ_CP122537.1"/>
</dbReference>